<protein>
    <submittedName>
        <fullName evidence="3">Outer membrane protein assembly factor BamB</fullName>
    </submittedName>
</protein>
<dbReference type="PANTHER" id="PTHR34512">
    <property type="entry name" value="CELL SURFACE PROTEIN"/>
    <property type="match status" value="1"/>
</dbReference>
<proteinExistence type="predicted"/>
<dbReference type="RefSeq" id="WP_179757679.1">
    <property type="nucleotide sequence ID" value="NZ_JACCBU010000001.1"/>
</dbReference>
<dbReference type="InterPro" id="IPR018391">
    <property type="entry name" value="PQQ_b-propeller_rpt"/>
</dbReference>
<feature type="chain" id="PRO_5039721741" evidence="1">
    <location>
        <begin position="46"/>
        <end position="432"/>
    </location>
</feature>
<gene>
    <name evidence="3" type="ORF">BKA15_006448</name>
</gene>
<feature type="domain" description="Pyrrolo-quinoline quinone repeat" evidence="2">
    <location>
        <begin position="112"/>
        <end position="234"/>
    </location>
</feature>
<feature type="signal peptide" evidence="1">
    <location>
        <begin position="1"/>
        <end position="45"/>
    </location>
</feature>
<feature type="domain" description="Pyrrolo-quinoline quinone repeat" evidence="2">
    <location>
        <begin position="283"/>
        <end position="381"/>
    </location>
</feature>
<dbReference type="AlphaFoldDB" id="A0A7Y9LCR4"/>
<dbReference type="InterPro" id="IPR015943">
    <property type="entry name" value="WD40/YVTN_repeat-like_dom_sf"/>
</dbReference>
<comment type="caution">
    <text evidence="3">The sequence shown here is derived from an EMBL/GenBank/DDBJ whole genome shotgun (WGS) entry which is preliminary data.</text>
</comment>
<dbReference type="Gene3D" id="2.130.10.10">
    <property type="entry name" value="YVTN repeat-like/Quinoprotein amine dehydrogenase"/>
    <property type="match status" value="1"/>
</dbReference>
<dbReference type="EMBL" id="JACCBU010000001">
    <property type="protein sequence ID" value="NYE75119.1"/>
    <property type="molecule type" value="Genomic_DNA"/>
</dbReference>
<dbReference type="SMART" id="SM00564">
    <property type="entry name" value="PQQ"/>
    <property type="match status" value="6"/>
</dbReference>
<evidence type="ECO:0000313" key="4">
    <source>
        <dbReference type="Proteomes" id="UP000569914"/>
    </source>
</evidence>
<evidence type="ECO:0000259" key="2">
    <source>
        <dbReference type="Pfam" id="PF13360"/>
    </source>
</evidence>
<dbReference type="PANTHER" id="PTHR34512:SF30">
    <property type="entry name" value="OUTER MEMBRANE PROTEIN ASSEMBLY FACTOR BAMB"/>
    <property type="match status" value="1"/>
</dbReference>
<keyword evidence="4" id="KW-1185">Reference proteome</keyword>
<organism evidence="3 4">
    <name type="scientific">Microlunatus parietis</name>
    <dbReference type="NCBI Taxonomy" id="682979"/>
    <lineage>
        <taxon>Bacteria</taxon>
        <taxon>Bacillati</taxon>
        <taxon>Actinomycetota</taxon>
        <taxon>Actinomycetes</taxon>
        <taxon>Propionibacteriales</taxon>
        <taxon>Propionibacteriaceae</taxon>
        <taxon>Microlunatus</taxon>
    </lineage>
</organism>
<name>A0A7Y9LCR4_9ACTN</name>
<evidence type="ECO:0000256" key="1">
    <source>
        <dbReference type="SAM" id="SignalP"/>
    </source>
</evidence>
<dbReference type="Pfam" id="PF13360">
    <property type="entry name" value="PQQ_2"/>
    <property type="match status" value="2"/>
</dbReference>
<dbReference type="Proteomes" id="UP000569914">
    <property type="component" value="Unassembled WGS sequence"/>
</dbReference>
<dbReference type="InterPro" id="IPR002372">
    <property type="entry name" value="PQQ_rpt_dom"/>
</dbReference>
<dbReference type="SUPFAM" id="SSF50998">
    <property type="entry name" value="Quinoprotein alcohol dehydrogenase-like"/>
    <property type="match status" value="1"/>
</dbReference>
<sequence length="432" mass="44737">MTYAPASVAQRTRTGAIRRKGRLRRLCAIAAVTTAVLLTATIAPAGAAGPATPDTAMTLAPTWTSHFGDGKYRSSPVVSGDHVYIGDEDGRLTKLPLATGTEGDPGSFVPTWSSNDCGHQIQSSPVVAGSRVFVGTLAGYVCAFDDATGGLLWRQAVPHGGWVNGLAIVGDTLYATARGGAVVAFDAFSDRGNRRWAARAAEGDAEHPMLAGPLVLDGTIYVGTFDGRIVAVAPPVPGGTEPTVTEVRRFLGGRIDDTLASDGADLYFAVNYRVGQNIGMVRLVSLTTEGQVRWNRRAESDPLYNDRVPTPTTAGDRVYFPTHSSILVLDSATGRQTAVADTGAQKPTTPTVVNGVLYTGGLQIGGQAFGALQAFDAATGALLFYRRTPTVANTTPAVAPDGTVLLGGGNAGGGQGGGVVWAYAPSDAPQHR</sequence>
<reference evidence="3 4" key="1">
    <citation type="submission" date="2020-07" db="EMBL/GenBank/DDBJ databases">
        <title>Sequencing the genomes of 1000 actinobacteria strains.</title>
        <authorList>
            <person name="Klenk H.-P."/>
        </authorList>
    </citation>
    <scope>NUCLEOTIDE SEQUENCE [LARGE SCALE GENOMIC DNA]</scope>
    <source>
        <strain evidence="3 4">DSM 22083</strain>
    </source>
</reference>
<dbReference type="Gene3D" id="2.40.10.480">
    <property type="match status" value="3"/>
</dbReference>
<keyword evidence="1" id="KW-0732">Signal</keyword>
<dbReference type="InterPro" id="IPR011047">
    <property type="entry name" value="Quinoprotein_ADH-like_sf"/>
</dbReference>
<evidence type="ECO:0000313" key="3">
    <source>
        <dbReference type="EMBL" id="NYE75119.1"/>
    </source>
</evidence>
<accession>A0A7Y9LCR4</accession>